<comment type="caution">
    <text evidence="2">The sequence shown here is derived from an EMBL/GenBank/DDBJ whole genome shotgun (WGS) entry which is preliminary data.</text>
</comment>
<name>A0AAD3TGR2_NEPGR</name>
<dbReference type="Pfam" id="PF04043">
    <property type="entry name" value="PMEI"/>
    <property type="match status" value="1"/>
</dbReference>
<proteinExistence type="predicted"/>
<reference evidence="2" key="1">
    <citation type="submission" date="2023-05" db="EMBL/GenBank/DDBJ databases">
        <title>Nepenthes gracilis genome sequencing.</title>
        <authorList>
            <person name="Fukushima K."/>
        </authorList>
    </citation>
    <scope>NUCLEOTIDE SEQUENCE</scope>
    <source>
        <strain evidence="2">SING2019-196</strain>
    </source>
</reference>
<dbReference type="SUPFAM" id="SSF101148">
    <property type="entry name" value="Plant invertase/pectin methylesterase inhibitor"/>
    <property type="match status" value="1"/>
</dbReference>
<dbReference type="InterPro" id="IPR006501">
    <property type="entry name" value="Pectinesterase_inhib_dom"/>
</dbReference>
<accession>A0AAD3TGR2</accession>
<dbReference type="GO" id="GO:0004857">
    <property type="term" value="F:enzyme inhibitor activity"/>
    <property type="evidence" value="ECO:0007669"/>
    <property type="project" value="InterPro"/>
</dbReference>
<dbReference type="InterPro" id="IPR035513">
    <property type="entry name" value="Invertase/methylesterase_inhib"/>
</dbReference>
<dbReference type="AlphaFoldDB" id="A0AAD3TGR2"/>
<evidence type="ECO:0000313" key="2">
    <source>
        <dbReference type="EMBL" id="GMH28611.1"/>
    </source>
</evidence>
<organism evidence="2 3">
    <name type="scientific">Nepenthes gracilis</name>
    <name type="common">Slender pitcher plant</name>
    <dbReference type="NCBI Taxonomy" id="150966"/>
    <lineage>
        <taxon>Eukaryota</taxon>
        <taxon>Viridiplantae</taxon>
        <taxon>Streptophyta</taxon>
        <taxon>Embryophyta</taxon>
        <taxon>Tracheophyta</taxon>
        <taxon>Spermatophyta</taxon>
        <taxon>Magnoliopsida</taxon>
        <taxon>eudicotyledons</taxon>
        <taxon>Gunneridae</taxon>
        <taxon>Pentapetalae</taxon>
        <taxon>Caryophyllales</taxon>
        <taxon>Nepenthaceae</taxon>
        <taxon>Nepenthes</taxon>
    </lineage>
</organism>
<dbReference type="Gene3D" id="1.20.140.40">
    <property type="entry name" value="Invertase/pectin methylesterase inhibitor family protein"/>
    <property type="match status" value="1"/>
</dbReference>
<gene>
    <name evidence="2" type="ORF">Nepgr_030454</name>
</gene>
<sequence>MGSRKPIALGLTILLIVGVAIGLIVGVRHVNNSNSKSGVVPSTSSKAVSAICSHTDYKQTCVDSLSSLTDNKTATPKDFLALAINVTIEAVKTGIADEIVGTNES</sequence>
<evidence type="ECO:0000259" key="1">
    <source>
        <dbReference type="Pfam" id="PF04043"/>
    </source>
</evidence>
<dbReference type="Proteomes" id="UP001279734">
    <property type="component" value="Unassembled WGS sequence"/>
</dbReference>
<evidence type="ECO:0000313" key="3">
    <source>
        <dbReference type="Proteomes" id="UP001279734"/>
    </source>
</evidence>
<feature type="domain" description="Pectinesterase inhibitor" evidence="1">
    <location>
        <begin position="47"/>
        <end position="93"/>
    </location>
</feature>
<dbReference type="EMBL" id="BSYO01000034">
    <property type="protein sequence ID" value="GMH28611.1"/>
    <property type="molecule type" value="Genomic_DNA"/>
</dbReference>
<protein>
    <recommendedName>
        <fullName evidence="1">Pectinesterase inhibitor domain-containing protein</fullName>
    </recommendedName>
</protein>
<keyword evidence="3" id="KW-1185">Reference proteome</keyword>